<dbReference type="InterPro" id="IPR052604">
    <property type="entry name" value="Mito_Tim_assembly_helper"/>
</dbReference>
<organism evidence="5 6">
    <name type="scientific">Halorubellus litoreus</name>
    <dbReference type="NCBI Taxonomy" id="755308"/>
    <lineage>
        <taxon>Archaea</taxon>
        <taxon>Methanobacteriati</taxon>
        <taxon>Methanobacteriota</taxon>
        <taxon>Stenosarchaea group</taxon>
        <taxon>Halobacteria</taxon>
        <taxon>Halobacteriales</taxon>
        <taxon>Halorubellaceae</taxon>
        <taxon>Halorubellus</taxon>
    </lineage>
</organism>
<evidence type="ECO:0000259" key="4">
    <source>
        <dbReference type="PROSITE" id="PS51266"/>
    </source>
</evidence>
<dbReference type="Pfam" id="PF05495">
    <property type="entry name" value="zf-CHY"/>
    <property type="match status" value="1"/>
</dbReference>
<dbReference type="PIRSF" id="PIRSF017292">
    <property type="entry name" value="UCP017292_Znf_CHY"/>
    <property type="match status" value="1"/>
</dbReference>
<evidence type="ECO:0000256" key="3">
    <source>
        <dbReference type="ARBA" id="ARBA00022833"/>
    </source>
</evidence>
<dbReference type="InterPro" id="IPR037274">
    <property type="entry name" value="Znf_CHY_sf"/>
</dbReference>
<keyword evidence="6" id="KW-1185">Reference proteome</keyword>
<dbReference type="SUPFAM" id="SSF161219">
    <property type="entry name" value="CHY zinc finger-like"/>
    <property type="match status" value="1"/>
</dbReference>
<proteinExistence type="predicted"/>
<dbReference type="PROSITE" id="PS51266">
    <property type="entry name" value="ZF_CHY"/>
    <property type="match status" value="1"/>
</dbReference>
<dbReference type="RefSeq" id="WP_379761997.1">
    <property type="nucleotide sequence ID" value="NZ_JAZAQL010000001.1"/>
</dbReference>
<dbReference type="PANTHER" id="PTHR28082">
    <property type="entry name" value="ZINC FINGER PROTEIN"/>
    <property type="match status" value="1"/>
</dbReference>
<evidence type="ECO:0000256" key="1">
    <source>
        <dbReference type="ARBA" id="ARBA00022723"/>
    </source>
</evidence>
<keyword evidence="2" id="KW-0863">Zinc-finger</keyword>
<accession>A0ABD5V9Z1</accession>
<comment type="caution">
    <text evidence="5">The sequence shown here is derived from an EMBL/GenBank/DDBJ whole genome shotgun (WGS) entry which is preliminary data.</text>
</comment>
<dbReference type="AlphaFoldDB" id="A0ABD5V9Z1"/>
<evidence type="ECO:0000313" key="6">
    <source>
        <dbReference type="Proteomes" id="UP001596395"/>
    </source>
</evidence>
<dbReference type="Proteomes" id="UP001596395">
    <property type="component" value="Unassembled WGS sequence"/>
</dbReference>
<protein>
    <submittedName>
        <fullName evidence="5">CHY zinc finger protein</fullName>
    </submittedName>
</protein>
<name>A0ABD5V9Z1_9EURY</name>
<feature type="domain" description="CHY-type" evidence="4">
    <location>
        <begin position="5"/>
        <end position="86"/>
    </location>
</feature>
<dbReference type="InterPro" id="IPR016694">
    <property type="entry name" value="UCP017292"/>
</dbReference>
<evidence type="ECO:0000313" key="5">
    <source>
        <dbReference type="EMBL" id="MFC6951861.1"/>
    </source>
</evidence>
<sequence>MFGVAVDEATRCAHYDTDRDVVAIRFACCEQFYPCHACHDAVADHDATRWPRERFDAPAVLCGACETVLSIATYLDCGHECPACGHAFNPGCGAHADRYFDV</sequence>
<dbReference type="InterPro" id="IPR008913">
    <property type="entry name" value="Znf_CHY"/>
</dbReference>
<gene>
    <name evidence="5" type="ORF">ACFQGB_03205</name>
</gene>
<keyword evidence="1" id="KW-0479">Metal-binding</keyword>
<evidence type="ECO:0000256" key="2">
    <source>
        <dbReference type="ARBA" id="ARBA00022771"/>
    </source>
</evidence>
<keyword evidence="3" id="KW-0862">Zinc</keyword>
<reference evidence="5 6" key="1">
    <citation type="journal article" date="2019" name="Int. J. Syst. Evol. Microbiol.">
        <title>The Global Catalogue of Microorganisms (GCM) 10K type strain sequencing project: providing services to taxonomists for standard genome sequencing and annotation.</title>
        <authorList>
            <consortium name="The Broad Institute Genomics Platform"/>
            <consortium name="The Broad Institute Genome Sequencing Center for Infectious Disease"/>
            <person name="Wu L."/>
            <person name="Ma J."/>
        </authorList>
    </citation>
    <scope>NUCLEOTIDE SEQUENCE [LARGE SCALE GENOMIC DNA]</scope>
    <source>
        <strain evidence="5 6">GX26</strain>
    </source>
</reference>
<dbReference type="PANTHER" id="PTHR28082:SF1">
    <property type="entry name" value="HELPER OF TIM PROTEIN 13"/>
    <property type="match status" value="1"/>
</dbReference>
<dbReference type="GO" id="GO:0008270">
    <property type="term" value="F:zinc ion binding"/>
    <property type="evidence" value="ECO:0007669"/>
    <property type="project" value="UniProtKB-KW"/>
</dbReference>
<dbReference type="EMBL" id="JBHSXN010000001">
    <property type="protein sequence ID" value="MFC6951861.1"/>
    <property type="molecule type" value="Genomic_DNA"/>
</dbReference>